<dbReference type="Pfam" id="PF03629">
    <property type="entry name" value="SASA"/>
    <property type="match status" value="1"/>
</dbReference>
<sequence>MYRLSTPYYIVFAICLSLFISFSSLLNAKPWLPAIYGDNMVLQANKPLAFAGKANAGSEVVVSIKNAAEAVIASGKVKVGDDGKWELETAAIDSGLSLSVEVDDGSGERVEFVNVLSGEVWLCTGQSNMRWPVRNANDAENEIKAANYPELRLFAVKRDAASAPLEDLTGEWLVCTPETVAGFSASGYYFGRGLQQSLQQPVGLILSATGGTPVQAWIPKESMLANSDSAVLLDELKAYTDTPREQRAKDGRGNWIYGAKYEKAPARSYNAMIHPLIPYTFKGAIWYQGEANDREGKWGGPSLYKTTFPMLVESWRADWKNDFPFIYVELANFMAPQQNPVDEEAAVNWSYIREAQASVLELPNTFFATAIDVGDATTIHPGNKQAVGARLALAVLGGVYAVEEAPYLSPRYTGEYSIKDGKVFIQFENAEGGLHTVDGKAPNAFAIRGESGPWYWAECEIDGGQIIAWHPAVSAPVAVRHAWASNPDVNVYNQSDLPLMPFRTDKD</sequence>
<dbReference type="InterPro" id="IPR013783">
    <property type="entry name" value="Ig-like_fold"/>
</dbReference>
<dbReference type="RefSeq" id="WP_308984594.1">
    <property type="nucleotide sequence ID" value="NZ_JARXIC010000008.1"/>
</dbReference>
<keyword evidence="4" id="KW-1185">Reference proteome</keyword>
<protein>
    <submittedName>
        <fullName evidence="3">Sialate O-acetylesterase</fullName>
    </submittedName>
</protein>
<evidence type="ECO:0000259" key="2">
    <source>
        <dbReference type="Pfam" id="PF03629"/>
    </source>
</evidence>
<evidence type="ECO:0000313" key="3">
    <source>
        <dbReference type="EMBL" id="MDQ8194111.1"/>
    </source>
</evidence>
<keyword evidence="1" id="KW-0378">Hydrolase</keyword>
<evidence type="ECO:0000313" key="4">
    <source>
        <dbReference type="Proteomes" id="UP001243717"/>
    </source>
</evidence>
<dbReference type="Gene3D" id="2.60.40.10">
    <property type="entry name" value="Immunoglobulins"/>
    <property type="match status" value="1"/>
</dbReference>
<name>A0ABU1AH26_9BACT</name>
<dbReference type="Proteomes" id="UP001243717">
    <property type="component" value="Unassembled WGS sequence"/>
</dbReference>
<dbReference type="InterPro" id="IPR005181">
    <property type="entry name" value="SASA"/>
</dbReference>
<dbReference type="Gene3D" id="3.40.50.1110">
    <property type="entry name" value="SGNH hydrolase"/>
    <property type="match status" value="1"/>
</dbReference>
<feature type="domain" description="Sialate O-acetylesterase" evidence="2">
    <location>
        <begin position="119"/>
        <end position="395"/>
    </location>
</feature>
<proteinExistence type="predicted"/>
<dbReference type="SUPFAM" id="SSF52266">
    <property type="entry name" value="SGNH hydrolase"/>
    <property type="match status" value="1"/>
</dbReference>
<reference evidence="3 4" key="1">
    <citation type="submission" date="2023-04" db="EMBL/GenBank/DDBJ databases">
        <title>A novel bacteria isolated from coastal sediment.</title>
        <authorList>
            <person name="Liu X.-J."/>
            <person name="Du Z.-J."/>
        </authorList>
    </citation>
    <scope>NUCLEOTIDE SEQUENCE [LARGE SCALE GENOMIC DNA]</scope>
    <source>
        <strain evidence="3 4">SDUM461004</strain>
    </source>
</reference>
<gene>
    <name evidence="3" type="ORF">QEH59_06730</name>
</gene>
<dbReference type="InterPro" id="IPR036514">
    <property type="entry name" value="SGNH_hydro_sf"/>
</dbReference>
<evidence type="ECO:0000256" key="1">
    <source>
        <dbReference type="ARBA" id="ARBA00022801"/>
    </source>
</evidence>
<dbReference type="PANTHER" id="PTHR22901">
    <property type="entry name" value="SIALATE O-ACETYLESTERASE"/>
    <property type="match status" value="1"/>
</dbReference>
<organism evidence="3 4">
    <name type="scientific">Thalassobacterium sedimentorum</name>
    <dbReference type="NCBI Taxonomy" id="3041258"/>
    <lineage>
        <taxon>Bacteria</taxon>
        <taxon>Pseudomonadati</taxon>
        <taxon>Verrucomicrobiota</taxon>
        <taxon>Opitutia</taxon>
        <taxon>Puniceicoccales</taxon>
        <taxon>Coraliomargaritaceae</taxon>
        <taxon>Thalassobacterium</taxon>
    </lineage>
</organism>
<dbReference type="PANTHER" id="PTHR22901:SF0">
    <property type="entry name" value="SIALATE O-ACETYLESTERASE"/>
    <property type="match status" value="1"/>
</dbReference>
<dbReference type="EMBL" id="JARXIC010000008">
    <property type="protein sequence ID" value="MDQ8194111.1"/>
    <property type="molecule type" value="Genomic_DNA"/>
</dbReference>
<comment type="caution">
    <text evidence="3">The sequence shown here is derived from an EMBL/GenBank/DDBJ whole genome shotgun (WGS) entry which is preliminary data.</text>
</comment>
<dbReference type="InterPro" id="IPR039329">
    <property type="entry name" value="SIAE"/>
</dbReference>
<accession>A0ABU1AH26</accession>